<proteinExistence type="predicted"/>
<name>A0A8S5UZW1_9CAUD</name>
<sequence length="36" mass="4237">MVEVYYKLIKEGLRTLESIKDPQIREAVKAKLESEE</sequence>
<protein>
    <submittedName>
        <fullName evidence="1">Uncharacterized protein</fullName>
    </submittedName>
</protein>
<reference evidence="1" key="1">
    <citation type="journal article" date="2021" name="Proc. Natl. Acad. Sci. U.S.A.">
        <title>A Catalog of Tens of Thousands of Viruses from Human Metagenomes Reveals Hidden Associations with Chronic Diseases.</title>
        <authorList>
            <person name="Tisza M.J."/>
            <person name="Buck C.B."/>
        </authorList>
    </citation>
    <scope>NUCLEOTIDE SEQUENCE</scope>
    <source>
        <strain evidence="1">CtJT77</strain>
    </source>
</reference>
<dbReference type="NCBIfam" id="NF040910">
    <property type="entry name" value="CD1375_fam"/>
    <property type="match status" value="1"/>
</dbReference>
<dbReference type="InterPro" id="IPR047907">
    <property type="entry name" value="CD1375-like"/>
</dbReference>
<dbReference type="EMBL" id="BK016174">
    <property type="protein sequence ID" value="DAF99894.1"/>
    <property type="molecule type" value="Genomic_DNA"/>
</dbReference>
<evidence type="ECO:0000313" key="1">
    <source>
        <dbReference type="EMBL" id="DAF99894.1"/>
    </source>
</evidence>
<organism evidence="1">
    <name type="scientific">Siphoviridae sp. ctJT77</name>
    <dbReference type="NCBI Taxonomy" id="2825432"/>
    <lineage>
        <taxon>Viruses</taxon>
        <taxon>Duplodnaviria</taxon>
        <taxon>Heunggongvirae</taxon>
        <taxon>Uroviricota</taxon>
        <taxon>Caudoviricetes</taxon>
    </lineage>
</organism>
<accession>A0A8S5UZW1</accession>